<dbReference type="RefSeq" id="WP_311870355.1">
    <property type="nucleotide sequence ID" value="NZ_JAUZVT010000002.1"/>
</dbReference>
<protein>
    <submittedName>
        <fullName evidence="1">Uncharacterized protein</fullName>
    </submittedName>
</protein>
<organism evidence="1 2">
    <name type="scientific">Microbacterium aquilitoris</name>
    <dbReference type="NCBI Taxonomy" id="3067307"/>
    <lineage>
        <taxon>Bacteria</taxon>
        <taxon>Bacillati</taxon>
        <taxon>Actinomycetota</taxon>
        <taxon>Actinomycetes</taxon>
        <taxon>Micrococcales</taxon>
        <taxon>Microbacteriaceae</taxon>
        <taxon>Microbacterium</taxon>
    </lineage>
</organism>
<evidence type="ECO:0000313" key="2">
    <source>
        <dbReference type="Proteomes" id="UP001262835"/>
    </source>
</evidence>
<dbReference type="EMBL" id="JAUZVT010000002">
    <property type="protein sequence ID" value="MDT3331374.1"/>
    <property type="molecule type" value="Genomic_DNA"/>
</dbReference>
<comment type="caution">
    <text evidence="1">The sequence shown here is derived from an EMBL/GenBank/DDBJ whole genome shotgun (WGS) entry which is preliminary data.</text>
</comment>
<proteinExistence type="predicted"/>
<dbReference type="Proteomes" id="UP001262835">
    <property type="component" value="Unassembled WGS sequence"/>
</dbReference>
<evidence type="ECO:0000313" key="1">
    <source>
        <dbReference type="EMBL" id="MDT3331374.1"/>
    </source>
</evidence>
<gene>
    <name evidence="1" type="ORF">Q9S78_11910</name>
</gene>
<accession>A0ABU3GKZ8</accession>
<reference evidence="1 2" key="1">
    <citation type="submission" date="2023-08" db="EMBL/GenBank/DDBJ databases">
        <title>Microbacterium aquilitoris sp. nov. and Microbacterium gwkjibeachense sp. nov., isolated from beach.</title>
        <authorList>
            <person name="Lee S.D."/>
            <person name="Yang H."/>
            <person name="Kim I."/>
        </authorList>
    </citation>
    <scope>NUCLEOTIDE SEQUENCE [LARGE SCALE GENOMIC DNA]</scope>
    <source>
        <strain evidence="1 2">KSW-18</strain>
    </source>
</reference>
<name>A0ABU3GKZ8_9MICO</name>
<keyword evidence="2" id="KW-1185">Reference proteome</keyword>
<sequence length="64" mass="7076">MASQVFDRRTVDVEGLGTLTVTIKHGVTHDGTATPWQLVGIEDEIELSETDRLAVRRAVRALPF</sequence>